<protein>
    <submittedName>
        <fullName evidence="2">Uncharacterized protein</fullName>
    </submittedName>
</protein>
<evidence type="ECO:0000313" key="2">
    <source>
        <dbReference type="EMBL" id="RYU96438.1"/>
    </source>
</evidence>
<comment type="caution">
    <text evidence="2">The sequence shown here is derived from an EMBL/GenBank/DDBJ whole genome shotgun (WGS) entry which is preliminary data.</text>
</comment>
<keyword evidence="3" id="KW-1185">Reference proteome</keyword>
<gene>
    <name evidence="2" type="ORF">EWM59_06370</name>
</gene>
<evidence type="ECO:0000313" key="3">
    <source>
        <dbReference type="Proteomes" id="UP000293162"/>
    </source>
</evidence>
<feature type="chain" id="PRO_5020197995" evidence="1">
    <location>
        <begin position="22"/>
        <end position="489"/>
    </location>
</feature>
<organism evidence="2 3">
    <name type="scientific">Emticicia agri</name>
    <dbReference type="NCBI Taxonomy" id="2492393"/>
    <lineage>
        <taxon>Bacteria</taxon>
        <taxon>Pseudomonadati</taxon>
        <taxon>Bacteroidota</taxon>
        <taxon>Cytophagia</taxon>
        <taxon>Cytophagales</taxon>
        <taxon>Leadbetterellaceae</taxon>
        <taxon>Emticicia</taxon>
    </lineage>
</organism>
<feature type="signal peptide" evidence="1">
    <location>
        <begin position="1"/>
        <end position="21"/>
    </location>
</feature>
<sequence length="489" mass="53227">MKASSFRILTLVVLLPLLGYAQQNPAPSQPQNPCNTLPYKVFQGNSDSKRVVLNRLGTSPQFGEIPKHTAESAYSHLKRVYGRNQRGIKKEMDDLLIALGYTGFNDPAFTVSTITPEILPKGATGWMGAYAKGHKYVWSELGRDFETFKIKAKTGDCYIYIMKKCGNAFHIPSYFPYLPPTPPVPPTVCVEQQVSITAKGEISSGDVMNASKTMEIIAVNGQKGLCLGSYPVASRATYDFNVKGEMSYSKTIPVCVDQGAAAPAAMNLTLPLNLDYKITKSEVMVGEGDKIYLNVDEKQFKALGRAYKDCPVSASAATASTQTFEKKVLSDSPSDVVIGTAGAAKCADQKVNFIGKTEIQDGSIKGASNSVTIIGVYKKEGKLAKGEMPEKYLCLGSFSVPVKSSYEVVTSGLSNVSKIFRVCDANGNPLPEQNVNVPVTLTYNFTKQDVMVGDYNKLYVTIDEKQYKQLGKSYNRCCKDGKEGSCVEK</sequence>
<dbReference type="Proteomes" id="UP000293162">
    <property type="component" value="Unassembled WGS sequence"/>
</dbReference>
<evidence type="ECO:0000256" key="1">
    <source>
        <dbReference type="SAM" id="SignalP"/>
    </source>
</evidence>
<dbReference type="RefSeq" id="WP_165372115.1">
    <property type="nucleotide sequence ID" value="NZ_SEWF01000007.1"/>
</dbReference>
<keyword evidence="1" id="KW-0732">Signal</keyword>
<dbReference type="AlphaFoldDB" id="A0A4Q5M2D7"/>
<proteinExistence type="predicted"/>
<reference evidence="2 3" key="1">
    <citation type="submission" date="2019-02" db="EMBL/GenBank/DDBJ databases">
        <title>Bacterial novel species Emticicia sp. 17J42-9 isolated from soil.</title>
        <authorList>
            <person name="Jung H.-Y."/>
        </authorList>
    </citation>
    <scope>NUCLEOTIDE SEQUENCE [LARGE SCALE GENOMIC DNA]</scope>
    <source>
        <strain evidence="2 3">17J42-9</strain>
    </source>
</reference>
<dbReference type="EMBL" id="SEWF01000007">
    <property type="protein sequence ID" value="RYU96438.1"/>
    <property type="molecule type" value="Genomic_DNA"/>
</dbReference>
<name>A0A4Q5M2D7_9BACT</name>
<accession>A0A4Q5M2D7</accession>